<sequence>MQILKLLLIPVAAMILLAVPITDAITIQSPKEDNILAYFTLRETENSFKIVYTHSIHHSEVRESYLVENNGRIRQTELEYEDTAVGMPSNAEEGEIFRMKDGKYHIENMNREFDWIDLGIGQVSAKHRLIVKGKVTPFSAFAKPGSIVRIKKRKLSFWQQWKGVNVVGR</sequence>
<keyword evidence="2" id="KW-1185">Reference proteome</keyword>
<protein>
    <submittedName>
        <fullName evidence="1">DUF1850 domain-containing protein</fullName>
    </submittedName>
</protein>
<proteinExistence type="predicted"/>
<evidence type="ECO:0000313" key="1">
    <source>
        <dbReference type="EMBL" id="RST75254.1"/>
    </source>
</evidence>
<dbReference type="RefSeq" id="WP_126049573.1">
    <property type="nucleotide sequence ID" value="NZ_QYTV02000003.1"/>
</dbReference>
<dbReference type="InterPro" id="IPR015001">
    <property type="entry name" value="DUF1850"/>
</dbReference>
<dbReference type="EMBL" id="QYTV02000003">
    <property type="protein sequence ID" value="RST75254.1"/>
    <property type="molecule type" value="Genomic_DNA"/>
</dbReference>
<name>A0A429Y228_9BACI</name>
<organism evidence="1 2">
    <name type="scientific">Siminovitchia acidinfaciens</name>
    <dbReference type="NCBI Taxonomy" id="2321395"/>
    <lineage>
        <taxon>Bacteria</taxon>
        <taxon>Bacillati</taxon>
        <taxon>Bacillota</taxon>
        <taxon>Bacilli</taxon>
        <taxon>Bacillales</taxon>
        <taxon>Bacillaceae</taxon>
        <taxon>Siminovitchia</taxon>
    </lineage>
</organism>
<accession>A0A429Y228</accession>
<gene>
    <name evidence="1" type="ORF">D4T97_008340</name>
</gene>
<reference evidence="1" key="1">
    <citation type="submission" date="2018-12" db="EMBL/GenBank/DDBJ databases">
        <authorList>
            <person name="Sun L."/>
            <person name="Chen Z."/>
        </authorList>
    </citation>
    <scope>NUCLEOTIDE SEQUENCE [LARGE SCALE GENOMIC DNA]</scope>
    <source>
        <strain evidence="1">3-2-2</strain>
    </source>
</reference>
<dbReference type="AlphaFoldDB" id="A0A429Y228"/>
<evidence type="ECO:0000313" key="2">
    <source>
        <dbReference type="Proteomes" id="UP000287156"/>
    </source>
</evidence>
<comment type="caution">
    <text evidence="1">The sequence shown here is derived from an EMBL/GenBank/DDBJ whole genome shotgun (WGS) entry which is preliminary data.</text>
</comment>
<dbReference type="Pfam" id="PF08905">
    <property type="entry name" value="DUF1850"/>
    <property type="match status" value="1"/>
</dbReference>
<dbReference type="OrthoDB" id="4304at2"/>
<dbReference type="Proteomes" id="UP000287156">
    <property type="component" value="Unassembled WGS sequence"/>
</dbReference>